<evidence type="ECO:0000313" key="2">
    <source>
        <dbReference type="EMBL" id="SUQ18930.1"/>
    </source>
</evidence>
<reference evidence="2 3" key="1">
    <citation type="submission" date="2017-08" db="EMBL/GenBank/DDBJ databases">
        <authorList>
            <person name="de Groot N.N."/>
        </authorList>
    </citation>
    <scope>NUCLEOTIDE SEQUENCE [LARGE SCALE GENOMIC DNA]</scope>
    <source>
        <strain evidence="2 3">HM2</strain>
    </source>
</reference>
<evidence type="ECO:0000256" key="1">
    <source>
        <dbReference type="SAM" id="Phobius"/>
    </source>
</evidence>
<keyword evidence="1" id="KW-1133">Transmembrane helix</keyword>
<gene>
    <name evidence="2" type="ORF">SAMN05661053_0152</name>
</gene>
<dbReference type="AlphaFoldDB" id="A0A380RTR1"/>
<organism evidence="2 3">
    <name type="scientific">Fibrobacter succinogenes</name>
    <name type="common">Bacteroides succinogenes</name>
    <dbReference type="NCBI Taxonomy" id="833"/>
    <lineage>
        <taxon>Bacteria</taxon>
        <taxon>Pseudomonadati</taxon>
        <taxon>Fibrobacterota</taxon>
        <taxon>Fibrobacteria</taxon>
        <taxon>Fibrobacterales</taxon>
        <taxon>Fibrobacteraceae</taxon>
        <taxon>Fibrobacter</taxon>
    </lineage>
</organism>
<evidence type="ECO:0000313" key="3">
    <source>
        <dbReference type="Proteomes" id="UP000255423"/>
    </source>
</evidence>
<name>A0A380RTR1_FIBSU</name>
<proteinExistence type="predicted"/>
<feature type="transmembrane region" description="Helical" evidence="1">
    <location>
        <begin position="41"/>
        <end position="61"/>
    </location>
</feature>
<accession>A0A380RTR1</accession>
<protein>
    <submittedName>
        <fullName evidence="2">Uncharacterized protein</fullName>
    </submittedName>
</protein>
<feature type="transmembrane region" description="Helical" evidence="1">
    <location>
        <begin position="81"/>
        <end position="100"/>
    </location>
</feature>
<dbReference type="Proteomes" id="UP000255423">
    <property type="component" value="Unassembled WGS sequence"/>
</dbReference>
<keyword evidence="1" id="KW-0812">Transmembrane</keyword>
<dbReference type="EMBL" id="UHJL01000001">
    <property type="protein sequence ID" value="SUQ18930.1"/>
    <property type="molecule type" value="Genomic_DNA"/>
</dbReference>
<sequence length="158" mass="17340">MMPCLANESAEATPVDSVAYYDSLANYNYQRFRANETMSEVLYWTSVGLSIATPILVFAARGAADCYGPEGCRGGNVVLDAAAITAAILVLPSWIAYGGFSIAKIRRQRDFHNYNQKKDELLEQRKSKEAESFNLQVGIAPLLNPLDGRYGAVLAFSF</sequence>
<keyword evidence="1" id="KW-0472">Membrane</keyword>